<name>A0A6J4VMV4_9BACT</name>
<dbReference type="Pfam" id="PF00160">
    <property type="entry name" value="Pro_isomerase"/>
    <property type="match status" value="1"/>
</dbReference>
<dbReference type="InterPro" id="IPR020892">
    <property type="entry name" value="Cyclophilin-type_PPIase_CS"/>
</dbReference>
<comment type="similarity">
    <text evidence="1">Belongs to the cyclophilin-type PPIase family.</text>
</comment>
<evidence type="ECO:0000256" key="5">
    <source>
        <dbReference type="SAM" id="MobiDB-lite"/>
    </source>
</evidence>
<dbReference type="AlphaFoldDB" id="A0A6J4VMV4"/>
<accession>A0A6J4VMV4</accession>
<evidence type="ECO:0000256" key="2">
    <source>
        <dbReference type="ARBA" id="ARBA00013194"/>
    </source>
</evidence>
<dbReference type="EMBL" id="CADCWK010000411">
    <property type="protein sequence ID" value="CAA9578026.1"/>
    <property type="molecule type" value="Genomic_DNA"/>
</dbReference>
<evidence type="ECO:0000313" key="8">
    <source>
        <dbReference type="EMBL" id="CAA9578026.1"/>
    </source>
</evidence>
<keyword evidence="6" id="KW-0472">Membrane</keyword>
<dbReference type="PROSITE" id="PS00170">
    <property type="entry name" value="CSA_PPIASE_1"/>
    <property type="match status" value="1"/>
</dbReference>
<evidence type="ECO:0000259" key="7">
    <source>
        <dbReference type="PROSITE" id="PS50072"/>
    </source>
</evidence>
<evidence type="ECO:0000256" key="6">
    <source>
        <dbReference type="SAM" id="Phobius"/>
    </source>
</evidence>
<dbReference type="PANTHER" id="PTHR45625:SF4">
    <property type="entry name" value="PEPTIDYLPROLYL ISOMERASE DOMAIN AND WD REPEAT-CONTAINING PROTEIN 1"/>
    <property type="match status" value="1"/>
</dbReference>
<dbReference type="EC" id="5.2.1.8" evidence="2"/>
<dbReference type="InterPro" id="IPR029000">
    <property type="entry name" value="Cyclophilin-like_dom_sf"/>
</dbReference>
<dbReference type="PROSITE" id="PS50072">
    <property type="entry name" value="CSA_PPIASE_2"/>
    <property type="match status" value="1"/>
</dbReference>
<gene>
    <name evidence="8" type="ORF">AVDCRST_MAG33-3283</name>
</gene>
<dbReference type="InterPro" id="IPR044666">
    <property type="entry name" value="Cyclophilin_A-like"/>
</dbReference>
<proteinExistence type="inferred from homology"/>
<evidence type="ECO:0000256" key="3">
    <source>
        <dbReference type="ARBA" id="ARBA00023110"/>
    </source>
</evidence>
<feature type="compositionally biased region" description="Low complexity" evidence="5">
    <location>
        <begin position="13"/>
        <end position="23"/>
    </location>
</feature>
<protein>
    <recommendedName>
        <fullName evidence="2">peptidylprolyl isomerase</fullName>
        <ecNumber evidence="2">5.2.1.8</ecNumber>
    </recommendedName>
</protein>
<dbReference type="CDD" id="cd00317">
    <property type="entry name" value="cyclophilin"/>
    <property type="match status" value="1"/>
</dbReference>
<keyword evidence="4 8" id="KW-0413">Isomerase</keyword>
<dbReference type="Gene3D" id="2.40.100.10">
    <property type="entry name" value="Cyclophilin-like"/>
    <property type="match status" value="1"/>
</dbReference>
<feature type="region of interest" description="Disordered" evidence="5">
    <location>
        <begin position="1"/>
        <end position="50"/>
    </location>
</feature>
<keyword evidence="6" id="KW-1133">Transmembrane helix</keyword>
<evidence type="ECO:0000256" key="4">
    <source>
        <dbReference type="ARBA" id="ARBA00023235"/>
    </source>
</evidence>
<keyword evidence="3" id="KW-0697">Rotamase</keyword>
<reference evidence="8" key="1">
    <citation type="submission" date="2020-02" db="EMBL/GenBank/DDBJ databases">
        <authorList>
            <person name="Meier V. D."/>
        </authorList>
    </citation>
    <scope>NUCLEOTIDE SEQUENCE</scope>
    <source>
        <strain evidence="8">AVDCRST_MAG33</strain>
    </source>
</reference>
<dbReference type="GO" id="GO:0006457">
    <property type="term" value="P:protein folding"/>
    <property type="evidence" value="ECO:0007669"/>
    <property type="project" value="InterPro"/>
</dbReference>
<keyword evidence="6" id="KW-0812">Transmembrane</keyword>
<sequence>MAKKTKRVEKWRAAAAQQQASGGARRGGSSTGRPANRPTGMARGRQAQRSPRFPTAWIAGGLAVLVLAVGIIYWVNTSGDDDTTELAAVDLTATAAAAVPSSAAPTGDVFGAIPTQPGVALANDGDVASGCWTEAQRTSDGVQPLQWSAAPAMVIDPAQVYTAELMTNYGPMTWQLLPQASDVAVNSFVCLARAGYYDNAPFHRIVDDFVIQGGDPTGTGTGGPGYTIPDTANVGDYSAGMVTMARTGAPNSSGSQFFINTVDNTATFGPNPTYINFARVIAGQETVNAIASVERTTGADGAVSSPVSPVLLQSVTIYQGGIPAAAATPVAAGTPVAATPMGATPVVGPPAMVATPGTAIATPAV</sequence>
<dbReference type="PANTHER" id="PTHR45625">
    <property type="entry name" value="PEPTIDYL-PROLYL CIS-TRANS ISOMERASE-RELATED"/>
    <property type="match status" value="1"/>
</dbReference>
<evidence type="ECO:0000256" key="1">
    <source>
        <dbReference type="ARBA" id="ARBA00007365"/>
    </source>
</evidence>
<dbReference type="InterPro" id="IPR002130">
    <property type="entry name" value="Cyclophilin-type_PPIase_dom"/>
</dbReference>
<feature type="domain" description="PPIase cyclophilin-type" evidence="7">
    <location>
        <begin position="167"/>
        <end position="317"/>
    </location>
</feature>
<dbReference type="GO" id="GO:0003755">
    <property type="term" value="F:peptidyl-prolyl cis-trans isomerase activity"/>
    <property type="evidence" value="ECO:0007669"/>
    <property type="project" value="UniProtKB-KW"/>
</dbReference>
<organism evidence="8">
    <name type="scientific">uncultured Thermomicrobiales bacterium</name>
    <dbReference type="NCBI Taxonomy" id="1645740"/>
    <lineage>
        <taxon>Bacteria</taxon>
        <taxon>Pseudomonadati</taxon>
        <taxon>Thermomicrobiota</taxon>
        <taxon>Thermomicrobia</taxon>
        <taxon>Thermomicrobiales</taxon>
        <taxon>environmental samples</taxon>
    </lineage>
</organism>
<feature type="transmembrane region" description="Helical" evidence="6">
    <location>
        <begin position="53"/>
        <end position="75"/>
    </location>
</feature>
<dbReference type="SUPFAM" id="SSF50891">
    <property type="entry name" value="Cyclophilin-like"/>
    <property type="match status" value="1"/>
</dbReference>